<proteinExistence type="predicted"/>
<reference evidence="1" key="1">
    <citation type="submission" date="2020-04" db="EMBL/GenBank/DDBJ databases">
        <authorList>
            <person name="Chiriac C."/>
            <person name="Salcher M."/>
            <person name="Ghai R."/>
            <person name="Kavagutti S V."/>
        </authorList>
    </citation>
    <scope>NUCLEOTIDE SEQUENCE</scope>
</reference>
<accession>A0A6J5NEL7</accession>
<organism evidence="1">
    <name type="scientific">uncultured Caudovirales phage</name>
    <dbReference type="NCBI Taxonomy" id="2100421"/>
    <lineage>
        <taxon>Viruses</taxon>
        <taxon>Duplodnaviria</taxon>
        <taxon>Heunggongvirae</taxon>
        <taxon>Uroviricota</taxon>
        <taxon>Caudoviricetes</taxon>
        <taxon>Peduoviridae</taxon>
        <taxon>Maltschvirus</taxon>
        <taxon>Maltschvirus maltsch</taxon>
    </lineage>
</organism>
<dbReference type="EMBL" id="LR796662">
    <property type="protein sequence ID" value="CAB4157217.1"/>
    <property type="molecule type" value="Genomic_DNA"/>
</dbReference>
<evidence type="ECO:0000313" key="1">
    <source>
        <dbReference type="EMBL" id="CAB4157217.1"/>
    </source>
</evidence>
<gene>
    <name evidence="1" type="ORF">UFOVP690_9</name>
</gene>
<name>A0A6J5NEL7_9CAUD</name>
<sequence length="242" mass="27030">MSEAKAQAKALKEGFLKTIGEQYNVIDPTEFPVAEQMLIFYGKQFNDEIQKNLAKSGSIASGKIGDLVVPKVNKFGNDYEMWLGYDKDNPASVYYKYVNKGVRGAGGENAKPKKVASDSPYQYKTPFPNKKMATSILQWYRLGKAKTTNETQTKKLSKTQRKNKKLKQTVNKAPSLKTLAYATASAIKRDGLRTTSYFDNAVKTVFNKEFFTTMAEAFGGDVQLQIRQIGNKIESSNGNNNK</sequence>
<protein>
    <submittedName>
        <fullName evidence="1">Uncharacterized protein</fullName>
    </submittedName>
</protein>